<evidence type="ECO:0000256" key="7">
    <source>
        <dbReference type="ARBA" id="ARBA00023136"/>
    </source>
</evidence>
<dbReference type="RefSeq" id="WP_147185009.1">
    <property type="nucleotide sequence ID" value="NZ_CP042382.1"/>
</dbReference>
<dbReference type="Gene3D" id="3.10.20.310">
    <property type="entry name" value="membrane protein fhac"/>
    <property type="match status" value="3"/>
</dbReference>
<dbReference type="Pfam" id="PF17243">
    <property type="entry name" value="POTRA_TamA_1"/>
    <property type="match status" value="1"/>
</dbReference>
<feature type="domain" description="Bacterial surface antigen (D15)" evidence="12">
    <location>
        <begin position="314"/>
        <end position="620"/>
    </location>
</feature>
<proteinExistence type="inferred from homology"/>
<keyword evidence="6 11" id="KW-0732">Signal</keyword>
<keyword evidence="8" id="KW-0998">Cell outer membrane</keyword>
<gene>
    <name evidence="15" type="ORF">FGL86_13345</name>
</gene>
<keyword evidence="7" id="KW-0472">Membrane</keyword>
<dbReference type="AlphaFoldDB" id="A0A5B8SUH3"/>
<dbReference type="PANTHER" id="PTHR12815:SF47">
    <property type="entry name" value="TRANSLOCATION AND ASSEMBLY MODULE SUBUNIT TAMA"/>
    <property type="match status" value="1"/>
</dbReference>
<feature type="domain" description="TamA POTRA" evidence="14">
    <location>
        <begin position="27"/>
        <end position="97"/>
    </location>
</feature>
<reference evidence="15 16" key="1">
    <citation type="submission" date="2019-06" db="EMBL/GenBank/DDBJ databases">
        <title>Genome analyses of bacteria isolated from kimchi.</title>
        <authorList>
            <person name="Lee S."/>
            <person name="Ahn S."/>
            <person name="Roh S."/>
        </authorList>
    </citation>
    <scope>NUCLEOTIDE SEQUENCE [LARGE SCALE GENOMIC DNA]</scope>
    <source>
        <strain evidence="15 16">CBA4606</strain>
    </source>
</reference>
<evidence type="ECO:0000259" key="12">
    <source>
        <dbReference type="Pfam" id="PF01103"/>
    </source>
</evidence>
<comment type="subunit">
    <text evidence="10">Interacts with TamB to form the translocation and assembly module (TAM).</text>
</comment>
<dbReference type="Pfam" id="PF01103">
    <property type="entry name" value="Omp85"/>
    <property type="match status" value="1"/>
</dbReference>
<name>A0A5B8SUH3_9GAMM</name>
<evidence type="ECO:0000259" key="13">
    <source>
        <dbReference type="Pfam" id="PF07244"/>
    </source>
</evidence>
<dbReference type="Gene3D" id="2.40.160.50">
    <property type="entry name" value="membrane protein fhac: a member of the omp85/tpsb transporter family"/>
    <property type="match status" value="1"/>
</dbReference>
<feature type="signal peptide" evidence="11">
    <location>
        <begin position="1"/>
        <end position="23"/>
    </location>
</feature>
<evidence type="ECO:0000313" key="16">
    <source>
        <dbReference type="Proteomes" id="UP000321272"/>
    </source>
</evidence>
<dbReference type="InterPro" id="IPR039910">
    <property type="entry name" value="D15-like"/>
</dbReference>
<dbReference type="GO" id="GO:0009306">
    <property type="term" value="P:protein secretion"/>
    <property type="evidence" value="ECO:0007669"/>
    <property type="project" value="TreeGrafter"/>
</dbReference>
<dbReference type="InterPro" id="IPR010827">
    <property type="entry name" value="BamA/TamA_POTRA"/>
</dbReference>
<dbReference type="InterPro" id="IPR035243">
    <property type="entry name" value="TamA_POTRA_Dom_1"/>
</dbReference>
<keyword evidence="16" id="KW-1185">Reference proteome</keyword>
<dbReference type="KEGG" id="paur:FGL86_13345"/>
<feature type="domain" description="POTRA" evidence="13">
    <location>
        <begin position="187"/>
        <end position="238"/>
    </location>
</feature>
<keyword evidence="4" id="KW-1134">Transmembrane beta strand</keyword>
<accession>A0A5B8SUH3</accession>
<evidence type="ECO:0000256" key="10">
    <source>
        <dbReference type="ARBA" id="ARBA00093548"/>
    </source>
</evidence>
<evidence type="ECO:0000256" key="8">
    <source>
        <dbReference type="ARBA" id="ARBA00023237"/>
    </source>
</evidence>
<evidence type="ECO:0000256" key="11">
    <source>
        <dbReference type="SAM" id="SignalP"/>
    </source>
</evidence>
<dbReference type="GO" id="GO:0009279">
    <property type="term" value="C:cell outer membrane"/>
    <property type="evidence" value="ECO:0007669"/>
    <property type="project" value="UniProtKB-SubCell"/>
</dbReference>
<evidence type="ECO:0000256" key="4">
    <source>
        <dbReference type="ARBA" id="ARBA00022452"/>
    </source>
</evidence>
<evidence type="ECO:0000256" key="3">
    <source>
        <dbReference type="ARBA" id="ARBA00015419"/>
    </source>
</evidence>
<keyword evidence="5" id="KW-0812">Transmembrane</keyword>
<dbReference type="EMBL" id="CP042382">
    <property type="protein sequence ID" value="QEA39961.1"/>
    <property type="molecule type" value="Genomic_DNA"/>
</dbReference>
<dbReference type="Proteomes" id="UP000321272">
    <property type="component" value="Chromosome"/>
</dbReference>
<comment type="similarity">
    <text evidence="2">Belongs to the TamA family.</text>
</comment>
<protein>
    <recommendedName>
        <fullName evidence="3">Translocation and assembly module subunit TamA</fullName>
    </recommendedName>
    <alternativeName>
        <fullName evidence="9">Autotransporter assembly factor TamA</fullName>
    </alternativeName>
</protein>
<sequence>MTYRGVGCFATLLSLGLAQSVHALDSRIEGLDGAVEDNVKIYLQGIEVGQYSRSRLENQVRKQTREAMRAYGYYEPTITDMTFVEDPPERVELTIDPGPRVKITVLDLTIKGDAQDDKAFTQALKDAKLKKGRPLLHKRYDSLKSRLAGLSLQRGYFDSRFTDQRMEVRPWEESARIYLTLDSGPRYRFGEVYYHGSQIDEKRLRKMLPFKPGDLYLAEELAEYNQRLSQSNWFSAMAIRPQLGGAGNLALSSQTNWYDQTALEGDAVRSRPDISSEPRISQSALISASNLQAPEDLAVPIDVQLTPAARHNFEIGVGYATDVGPRLHFSWEQPWLNSDGDSLNHDLFLSAPEQRFTGEYIIPLEDPLKDSYRLQYGFRSKDDNDTQSLEAAVELARRWEFDNGWIQSLYLRTLYEDFTQGEQEDKVLLYYPGISWTRVRTRNPRFPTWGDRQRLALEYSDTFWGSDATFFRTTADTQWIRMLGDDHRFVGRMGLGAISTEDFDKIPPSLRFFAGGDSSVRGYSYESLAPRDDSGKLRGGQQLFTASVEAQRRITGDWWGAAFVDTGDAFDDWWPNELNTGAGLGVRWVSPVGPIRFDIAHPFDDEDNSWRIHFAIGPEF</sequence>
<dbReference type="PANTHER" id="PTHR12815">
    <property type="entry name" value="SORTING AND ASSEMBLY MACHINERY SAMM50 PROTEIN FAMILY MEMBER"/>
    <property type="match status" value="1"/>
</dbReference>
<dbReference type="GO" id="GO:0097347">
    <property type="term" value="C:TAM protein secretion complex"/>
    <property type="evidence" value="ECO:0007669"/>
    <property type="project" value="TreeGrafter"/>
</dbReference>
<feature type="chain" id="PRO_5022930019" description="Translocation and assembly module subunit TamA" evidence="11">
    <location>
        <begin position="24"/>
        <end position="620"/>
    </location>
</feature>
<evidence type="ECO:0000256" key="9">
    <source>
        <dbReference type="ARBA" id="ARBA00033063"/>
    </source>
</evidence>
<comment type="subcellular location">
    <subcellularLocation>
        <location evidence="1">Cell outer membrane</location>
    </subcellularLocation>
</comment>
<dbReference type="InterPro" id="IPR000184">
    <property type="entry name" value="Bac_surfAg_D15"/>
</dbReference>
<evidence type="ECO:0000256" key="2">
    <source>
        <dbReference type="ARBA" id="ARBA00010248"/>
    </source>
</evidence>
<evidence type="ECO:0000256" key="6">
    <source>
        <dbReference type="ARBA" id="ARBA00022729"/>
    </source>
</evidence>
<dbReference type="OrthoDB" id="9803054at2"/>
<organism evidence="15 16">
    <name type="scientific">Pistricoccus aurantiacus</name>
    <dbReference type="NCBI Taxonomy" id="1883414"/>
    <lineage>
        <taxon>Bacteria</taxon>
        <taxon>Pseudomonadati</taxon>
        <taxon>Pseudomonadota</taxon>
        <taxon>Gammaproteobacteria</taxon>
        <taxon>Oceanospirillales</taxon>
        <taxon>Halomonadaceae</taxon>
        <taxon>Pistricoccus</taxon>
    </lineage>
</organism>
<evidence type="ECO:0000259" key="14">
    <source>
        <dbReference type="Pfam" id="PF17243"/>
    </source>
</evidence>
<evidence type="ECO:0000256" key="1">
    <source>
        <dbReference type="ARBA" id="ARBA00004442"/>
    </source>
</evidence>
<evidence type="ECO:0000313" key="15">
    <source>
        <dbReference type="EMBL" id="QEA39961.1"/>
    </source>
</evidence>
<evidence type="ECO:0000256" key="5">
    <source>
        <dbReference type="ARBA" id="ARBA00022692"/>
    </source>
</evidence>
<dbReference type="Pfam" id="PF07244">
    <property type="entry name" value="POTRA"/>
    <property type="match status" value="1"/>
</dbReference>